<dbReference type="PANTHER" id="PTHR23110:SF81">
    <property type="entry name" value="BTB-PROTEIN-VII, ISOFORM F-RELATED"/>
    <property type="match status" value="1"/>
</dbReference>
<keyword evidence="3" id="KW-0238">DNA-binding</keyword>
<reference evidence="7" key="1">
    <citation type="submission" date="2015-11" db="EMBL/GenBank/DDBJ databases">
        <title>De novo transcriptome assembly of four potential Pierce s Disease insect vectors from Arizona vineyards.</title>
        <authorList>
            <person name="Tassone E.E."/>
        </authorList>
    </citation>
    <scope>NUCLEOTIDE SEQUENCE</scope>
</reference>
<dbReference type="Gene3D" id="1.10.10.60">
    <property type="entry name" value="Homeodomain-like"/>
    <property type="match status" value="1"/>
</dbReference>
<dbReference type="EMBL" id="GECZ01021960">
    <property type="protein sequence ID" value="JAS47809.1"/>
    <property type="molecule type" value="Transcribed_RNA"/>
</dbReference>
<dbReference type="Gene3D" id="3.30.710.10">
    <property type="entry name" value="Potassium Channel Kv1.1, Chain A"/>
    <property type="match status" value="1"/>
</dbReference>
<proteinExistence type="predicted"/>
<keyword evidence="2 3" id="KW-0539">Nucleus</keyword>
<evidence type="ECO:0000256" key="4">
    <source>
        <dbReference type="SAM" id="MobiDB-lite"/>
    </source>
</evidence>
<dbReference type="PANTHER" id="PTHR23110">
    <property type="entry name" value="BTB DOMAIN TRANSCRIPTION FACTOR"/>
    <property type="match status" value="1"/>
</dbReference>
<accession>A0A1B6FC74</accession>
<sequence length="307" mass="35032">MDDQEYSLRWNNHQPNFISMFKSLLELEELVDVTLSVEGKHIKAHKVILSACSPYFKLLFTVAPSKHPIIILSEMKYNHLKTIVDFMYQGEISISDEQLPDILEVAEALQVRGLFDPNKKTEHVSSEQRAPTKKRKRKSETVGDNDVVQAEIIPTEMFEQMSSSDFGSEGFFDSKKWLQDDSHTFTQEFNDSPSDSLSMLMPKIRLQEMNNSGMGLFHDQSMHNILPHTNKPGPGRRRSSSKVQESENFLQALEAVRSGSLGFCKAAKLYGLNNRTLWLEYKKRGYPSNRPPVNLRQKSSPMSAKTS</sequence>
<dbReference type="SUPFAM" id="SSF54695">
    <property type="entry name" value="POZ domain"/>
    <property type="match status" value="1"/>
</dbReference>
<dbReference type="InterPro" id="IPR051095">
    <property type="entry name" value="Dros_DevTransReg"/>
</dbReference>
<dbReference type="InterPro" id="IPR007889">
    <property type="entry name" value="HTH_Psq"/>
</dbReference>
<feature type="DNA-binding region" description="H-T-H motif" evidence="3">
    <location>
        <begin position="263"/>
        <end position="283"/>
    </location>
</feature>
<feature type="region of interest" description="Disordered" evidence="4">
    <location>
        <begin position="283"/>
        <end position="307"/>
    </location>
</feature>
<dbReference type="Pfam" id="PF05225">
    <property type="entry name" value="HTH_psq"/>
    <property type="match status" value="1"/>
</dbReference>
<dbReference type="InterPro" id="IPR011333">
    <property type="entry name" value="SKP1/BTB/POZ_sf"/>
</dbReference>
<dbReference type="Pfam" id="PF00651">
    <property type="entry name" value="BTB"/>
    <property type="match status" value="1"/>
</dbReference>
<evidence type="ECO:0000256" key="2">
    <source>
        <dbReference type="ARBA" id="ARBA00023242"/>
    </source>
</evidence>
<dbReference type="GO" id="GO:0003677">
    <property type="term" value="F:DNA binding"/>
    <property type="evidence" value="ECO:0007669"/>
    <property type="project" value="UniProtKB-UniRule"/>
</dbReference>
<gene>
    <name evidence="7" type="ORF">g.6668</name>
</gene>
<comment type="subcellular location">
    <subcellularLocation>
        <location evidence="1 3">Nucleus</location>
    </subcellularLocation>
</comment>
<evidence type="ECO:0008006" key="8">
    <source>
        <dbReference type="Google" id="ProtNLM"/>
    </source>
</evidence>
<protein>
    <recommendedName>
        <fullName evidence="8">BTB domain-containing protein</fullName>
    </recommendedName>
</protein>
<feature type="region of interest" description="Disordered" evidence="4">
    <location>
        <begin position="119"/>
        <end position="145"/>
    </location>
</feature>
<dbReference type="InterPro" id="IPR000210">
    <property type="entry name" value="BTB/POZ_dom"/>
</dbReference>
<dbReference type="CDD" id="cd18315">
    <property type="entry name" value="BTB_POZ_BAB-like"/>
    <property type="match status" value="1"/>
</dbReference>
<feature type="domain" description="BTB" evidence="5">
    <location>
        <begin position="31"/>
        <end position="96"/>
    </location>
</feature>
<feature type="compositionally biased region" description="Polar residues" evidence="4">
    <location>
        <begin position="296"/>
        <end position="307"/>
    </location>
</feature>
<dbReference type="PROSITE" id="PS50960">
    <property type="entry name" value="HTH_PSQ"/>
    <property type="match status" value="1"/>
</dbReference>
<evidence type="ECO:0000313" key="7">
    <source>
        <dbReference type="EMBL" id="JAS47809.1"/>
    </source>
</evidence>
<dbReference type="SUPFAM" id="SSF46689">
    <property type="entry name" value="Homeodomain-like"/>
    <property type="match status" value="1"/>
</dbReference>
<dbReference type="InterPro" id="IPR009057">
    <property type="entry name" value="Homeodomain-like_sf"/>
</dbReference>
<evidence type="ECO:0000256" key="3">
    <source>
        <dbReference type="PROSITE-ProRule" id="PRU00320"/>
    </source>
</evidence>
<dbReference type="SMART" id="SM00225">
    <property type="entry name" value="BTB"/>
    <property type="match status" value="1"/>
</dbReference>
<dbReference type="AlphaFoldDB" id="A0A1B6FC74"/>
<dbReference type="GO" id="GO:0005634">
    <property type="term" value="C:nucleus"/>
    <property type="evidence" value="ECO:0007669"/>
    <property type="project" value="UniProtKB-SubCell"/>
</dbReference>
<evidence type="ECO:0000259" key="6">
    <source>
        <dbReference type="PROSITE" id="PS50960"/>
    </source>
</evidence>
<evidence type="ECO:0000256" key="1">
    <source>
        <dbReference type="ARBA" id="ARBA00004123"/>
    </source>
</evidence>
<dbReference type="GO" id="GO:0006357">
    <property type="term" value="P:regulation of transcription by RNA polymerase II"/>
    <property type="evidence" value="ECO:0007669"/>
    <property type="project" value="TreeGrafter"/>
</dbReference>
<name>A0A1B6FC74_9HEMI</name>
<feature type="domain" description="HTH psq-type" evidence="6">
    <location>
        <begin position="235"/>
        <end position="287"/>
    </location>
</feature>
<organism evidence="7">
    <name type="scientific">Cuerna arida</name>
    <dbReference type="NCBI Taxonomy" id="1464854"/>
    <lineage>
        <taxon>Eukaryota</taxon>
        <taxon>Metazoa</taxon>
        <taxon>Ecdysozoa</taxon>
        <taxon>Arthropoda</taxon>
        <taxon>Hexapoda</taxon>
        <taxon>Insecta</taxon>
        <taxon>Pterygota</taxon>
        <taxon>Neoptera</taxon>
        <taxon>Paraneoptera</taxon>
        <taxon>Hemiptera</taxon>
        <taxon>Auchenorrhyncha</taxon>
        <taxon>Membracoidea</taxon>
        <taxon>Cicadellidae</taxon>
        <taxon>Cicadellinae</taxon>
        <taxon>Proconiini</taxon>
        <taxon>Cuerna</taxon>
    </lineage>
</organism>
<evidence type="ECO:0000259" key="5">
    <source>
        <dbReference type="PROSITE" id="PS50097"/>
    </source>
</evidence>
<dbReference type="PROSITE" id="PS50097">
    <property type="entry name" value="BTB"/>
    <property type="match status" value="1"/>
</dbReference>